<name>A0A4Q0I179_9FIRM</name>
<keyword evidence="3" id="KW-1185">Reference proteome</keyword>
<protein>
    <submittedName>
        <fullName evidence="2">Polysaccharide pyruvyl transferase family protein</fullName>
    </submittedName>
</protein>
<comment type="caution">
    <text evidence="2">The sequence shown here is derived from an EMBL/GenBank/DDBJ whole genome shotgun (WGS) entry which is preliminary data.</text>
</comment>
<evidence type="ECO:0000313" key="2">
    <source>
        <dbReference type="EMBL" id="RXE58004.1"/>
    </source>
</evidence>
<gene>
    <name evidence="2" type="ORF">EFD62_14580</name>
</gene>
<evidence type="ECO:0000259" key="1">
    <source>
        <dbReference type="Pfam" id="PF04230"/>
    </source>
</evidence>
<dbReference type="InterPro" id="IPR007345">
    <property type="entry name" value="Polysacch_pyruvyl_Trfase"/>
</dbReference>
<dbReference type="OrthoDB" id="9799278at2"/>
<accession>A0A4Q0I179</accession>
<sequence length="373" mass="43201">MKVGILTYHNTLNFGAVMQCYALYKACSNLGAEVEIIDYRNWVIKNNVKPISMITRRGKEKINIKSIIKLLCAYPMIKFKKASFEGFIKKNTMLSKKGYDTREEILNASPEYDKYIIGSDQVWNYNINGMDTTYFMDFVKDESRIFSFSSSFGLEAIDEDKKKIYSSLLARIPEISVREQQGSKIIRDLTGKDAKVLCDPVFLIPKEEWISLINPNNRSENSNICTYFLNHNTKRQFESEYNKSAALKEYKNVKLAGGITFKDFIDRNVQVKIFGGPLDYLKSIYDAKYIFTDSFHATVFAILFEKNFVTFLSGNKGRDSRIIDLLKLFNMENCIYNGRLSNVDDRIDIIRNKKICEGIRNEAIEYLKKNITR</sequence>
<reference evidence="3" key="1">
    <citation type="submission" date="2018-11" db="EMBL/GenBank/DDBJ databases">
        <title>Genome sequencing of a novel mesophilic and cellulolytic organism within the genus Hungateiclostridium.</title>
        <authorList>
            <person name="Rettenmaier R."/>
            <person name="Liebl W."/>
            <person name="Zverlov V."/>
        </authorList>
    </citation>
    <scope>NUCLEOTIDE SEQUENCE [LARGE SCALE GENOMIC DNA]</scope>
    <source>
        <strain evidence="3">N2K1</strain>
    </source>
</reference>
<dbReference type="EMBL" id="RLII01000027">
    <property type="protein sequence ID" value="RXE58004.1"/>
    <property type="molecule type" value="Genomic_DNA"/>
</dbReference>
<dbReference type="RefSeq" id="WP_069195365.1">
    <property type="nucleotide sequence ID" value="NZ_RLII01000027.1"/>
</dbReference>
<dbReference type="Proteomes" id="UP000289166">
    <property type="component" value="Unassembled WGS sequence"/>
</dbReference>
<feature type="domain" description="Polysaccharide pyruvyl transferase" evidence="1">
    <location>
        <begin position="13"/>
        <end position="311"/>
    </location>
</feature>
<evidence type="ECO:0000313" key="3">
    <source>
        <dbReference type="Proteomes" id="UP000289166"/>
    </source>
</evidence>
<dbReference type="Pfam" id="PF04230">
    <property type="entry name" value="PS_pyruv_trans"/>
    <property type="match status" value="1"/>
</dbReference>
<keyword evidence="2" id="KW-0808">Transferase</keyword>
<organism evidence="2 3">
    <name type="scientific">Acetivibrio mesophilus</name>
    <dbReference type="NCBI Taxonomy" id="2487273"/>
    <lineage>
        <taxon>Bacteria</taxon>
        <taxon>Bacillati</taxon>
        <taxon>Bacillota</taxon>
        <taxon>Clostridia</taxon>
        <taxon>Eubacteriales</taxon>
        <taxon>Oscillospiraceae</taxon>
        <taxon>Acetivibrio</taxon>
    </lineage>
</organism>
<dbReference type="AlphaFoldDB" id="A0A4Q0I179"/>
<dbReference type="GO" id="GO:0016740">
    <property type="term" value="F:transferase activity"/>
    <property type="evidence" value="ECO:0007669"/>
    <property type="project" value="UniProtKB-KW"/>
</dbReference>
<proteinExistence type="predicted"/>